<evidence type="ECO:0008006" key="2">
    <source>
        <dbReference type="Google" id="ProtNLM"/>
    </source>
</evidence>
<accession>A0A645B0A0</accession>
<organism evidence="1">
    <name type="scientific">bioreactor metagenome</name>
    <dbReference type="NCBI Taxonomy" id="1076179"/>
    <lineage>
        <taxon>unclassified sequences</taxon>
        <taxon>metagenomes</taxon>
        <taxon>ecological metagenomes</taxon>
    </lineage>
</organism>
<name>A0A645B0A0_9ZZZZ</name>
<protein>
    <recommendedName>
        <fullName evidence="2">SusD/RagB family nutrient-binding outer membrane lipoprotein</fullName>
    </recommendedName>
</protein>
<reference evidence="1" key="1">
    <citation type="submission" date="2019-08" db="EMBL/GenBank/DDBJ databases">
        <authorList>
            <person name="Kucharzyk K."/>
            <person name="Murdoch R.W."/>
            <person name="Higgins S."/>
            <person name="Loffler F."/>
        </authorList>
    </citation>
    <scope>NUCLEOTIDE SEQUENCE</scope>
</reference>
<proteinExistence type="predicted"/>
<dbReference type="SUPFAM" id="SSF48452">
    <property type="entry name" value="TPR-like"/>
    <property type="match status" value="1"/>
</dbReference>
<evidence type="ECO:0000313" key="1">
    <source>
        <dbReference type="EMBL" id="MPM58819.1"/>
    </source>
</evidence>
<dbReference type="InterPro" id="IPR011990">
    <property type="entry name" value="TPR-like_helical_dom_sf"/>
</dbReference>
<gene>
    <name evidence="1" type="ORF">SDC9_105652</name>
</gene>
<dbReference type="AlphaFoldDB" id="A0A645B0A0"/>
<sequence>MIYQGDAAKWKKFAYVVLARNYIAISAKDPKYLDSAIDCANKSFTSANDDAYFRFDATGVSQNSNFFGVLRANLTGLAYSQSDYMVQAMTGTLPKYNSSGALDGILDQQIITDTLTLDPRTILYFGTKDTMPSNQDLIDRKTYKFVGTRQGHSPTVNFFGLGVSATATNAGTGRWLYRDNAPWPLTTYSEIQFVKAEALYRKNLKADAFDAFKTGVAASFEMNKKLIVPGVVVKSTANKQTSVMGDKITVARFTALANAYMASPYVNALPLADFSLSHIMMQKYVSLYPWSLDTWNDMRRYHYDLILGPDGMPVSGTSYTNDFCYHKPEASADRVYKAFYLPPADVLNRRSKFGTINAGAPCYRLRPRYNSEYMWNLPSLKELKPIAGDADNYHTSFVWFTIPNNN</sequence>
<dbReference type="InterPro" id="IPR041662">
    <property type="entry name" value="SusD-like_2"/>
</dbReference>
<dbReference type="Pfam" id="PF12771">
    <property type="entry name" value="SusD-like_2"/>
    <property type="match status" value="1"/>
</dbReference>
<comment type="caution">
    <text evidence="1">The sequence shown here is derived from an EMBL/GenBank/DDBJ whole genome shotgun (WGS) entry which is preliminary data.</text>
</comment>
<dbReference type="EMBL" id="VSSQ01016969">
    <property type="protein sequence ID" value="MPM58819.1"/>
    <property type="molecule type" value="Genomic_DNA"/>
</dbReference>
<dbReference type="Gene3D" id="1.25.40.390">
    <property type="match status" value="1"/>
</dbReference>